<evidence type="ECO:0000259" key="7">
    <source>
        <dbReference type="Pfam" id="PF04024"/>
    </source>
</evidence>
<dbReference type="GO" id="GO:0005886">
    <property type="term" value="C:plasma membrane"/>
    <property type="evidence" value="ECO:0007669"/>
    <property type="project" value="UniProtKB-SubCell"/>
</dbReference>
<evidence type="ECO:0000256" key="3">
    <source>
        <dbReference type="ARBA" id="ARBA00022692"/>
    </source>
</evidence>
<evidence type="ECO:0000313" key="10">
    <source>
        <dbReference type="EMBL" id="PTX08700.1"/>
    </source>
</evidence>
<name>A0A2T5XYU0_9FLAO</name>
<evidence type="ECO:0000256" key="2">
    <source>
        <dbReference type="ARBA" id="ARBA00022475"/>
    </source>
</evidence>
<keyword evidence="3 6" id="KW-0812">Transmembrane</keyword>
<organism evidence="10 11">
    <name type="scientific">Capnocytophaga leadbetteri</name>
    <dbReference type="NCBI Taxonomy" id="327575"/>
    <lineage>
        <taxon>Bacteria</taxon>
        <taxon>Pseudomonadati</taxon>
        <taxon>Bacteroidota</taxon>
        <taxon>Flavobacteriia</taxon>
        <taxon>Flavobacteriales</taxon>
        <taxon>Flavobacteriaceae</taxon>
        <taxon>Capnocytophaga</taxon>
    </lineage>
</organism>
<dbReference type="Pfam" id="PF22744">
    <property type="entry name" value="Toast-rack_PspC-Cterm"/>
    <property type="match status" value="1"/>
</dbReference>
<dbReference type="InterPro" id="IPR052027">
    <property type="entry name" value="PspC"/>
</dbReference>
<feature type="transmembrane region" description="Helical" evidence="6">
    <location>
        <begin position="316"/>
        <end position="349"/>
    </location>
</feature>
<evidence type="ECO:0000256" key="1">
    <source>
        <dbReference type="ARBA" id="ARBA00004162"/>
    </source>
</evidence>
<feature type="transmembrane region" description="Helical" evidence="6">
    <location>
        <begin position="369"/>
        <end position="391"/>
    </location>
</feature>
<comment type="subcellular location">
    <subcellularLocation>
        <location evidence="1">Cell membrane</location>
        <topology evidence="1">Single-pass membrane protein</topology>
    </subcellularLocation>
</comment>
<dbReference type="InterPro" id="IPR054321">
    <property type="entry name" value="PspC-rel_TM"/>
</dbReference>
<feature type="domain" description="PspC-related transmembrane region" evidence="8">
    <location>
        <begin position="316"/>
        <end position="430"/>
    </location>
</feature>
<accession>A0A2T5XYU0</accession>
<evidence type="ECO:0000256" key="4">
    <source>
        <dbReference type="ARBA" id="ARBA00022989"/>
    </source>
</evidence>
<feature type="domain" description="PspC-related ToastRack" evidence="9">
    <location>
        <begin position="480"/>
        <end position="583"/>
    </location>
</feature>
<evidence type="ECO:0000259" key="8">
    <source>
        <dbReference type="Pfam" id="PF22571"/>
    </source>
</evidence>
<dbReference type="AlphaFoldDB" id="A0A2T5XYU0"/>
<reference evidence="10 11" key="1">
    <citation type="submission" date="2018-04" db="EMBL/GenBank/DDBJ databases">
        <title>Genomic Encyclopedia of Archaeal and Bacterial Type Strains, Phase II (KMG-II): from individual species to whole genera.</title>
        <authorList>
            <person name="Goeker M."/>
        </authorList>
    </citation>
    <scope>NUCLEOTIDE SEQUENCE [LARGE SCALE GENOMIC DNA]</scope>
    <source>
        <strain evidence="10 11">DSM 22902</strain>
    </source>
</reference>
<dbReference type="GeneID" id="84579770"/>
<evidence type="ECO:0000256" key="5">
    <source>
        <dbReference type="ARBA" id="ARBA00023136"/>
    </source>
</evidence>
<sequence length="588" mass="65953">MDKTKNISLGGFSFLIEENAYTALSQYLAEVRQHLQHNSDRDEIIFDVEQRMAELLKDRTANREVIMHQDVLYLIEVLGKPEQYVEDEEADKATNAAPEATAKAFSTNKPLYRDIDNRKIGGVLSGLAHYFNISPTMLRIAFTVLFTIFFMLGDWGWFSPMTGNRWLFPFNSISWAMLALYILFWIIVPAALTTAQKLEMQGAAVTLDSLASYKSSSTTSTEWHKSYSDKILWGVIGGLAQYTSVSSTWLRLIYLLLILVCIPVYVGISIALIAAYLVLTLLLKPETVAPSAEPNSNPTAASTSAVPNSNPKRGSLLLTVILVILALPFLFTLIAVIMGIFGLTSASGLSLLLLNDYLPFMISSPIERFALYSSVFLLLLVPLSLFILVVVRLSYKRFRGTRVWAILTFIAFIAALIGLNISVGSTVKEFFMENNFERKISVPTTSDTLHISIKSKYGSSFDLAVDADTLLVQHECFLRNILPTNESEPYLLCRQNARGRTGSQAAQNAKNIRIPLEIKDNHITIPDYYEIIKGNTYRGQTVNYQLYLPVGKYIKNAKSYDSPYNRATYRLKEDGLYLMTKDSLQLVN</sequence>
<feature type="transmembrane region" description="Helical" evidence="6">
    <location>
        <begin position="256"/>
        <end position="279"/>
    </location>
</feature>
<feature type="transmembrane region" description="Helical" evidence="6">
    <location>
        <begin position="231"/>
        <end position="250"/>
    </location>
</feature>
<dbReference type="InterPro" id="IPR007168">
    <property type="entry name" value="Phageshock_PspC_N"/>
</dbReference>
<dbReference type="Proteomes" id="UP000243985">
    <property type="component" value="Unassembled WGS sequence"/>
</dbReference>
<feature type="domain" description="Phage shock protein PspC N-terminal" evidence="7">
    <location>
        <begin position="224"/>
        <end position="285"/>
    </location>
</feature>
<dbReference type="EMBL" id="QBKG01000001">
    <property type="protein sequence ID" value="PTX08700.1"/>
    <property type="molecule type" value="Genomic_DNA"/>
</dbReference>
<dbReference type="PANTHER" id="PTHR33885">
    <property type="entry name" value="PHAGE SHOCK PROTEIN C"/>
    <property type="match status" value="1"/>
</dbReference>
<dbReference type="RefSeq" id="WP_107780797.1">
    <property type="nucleotide sequence ID" value="NZ_QBKG01000001.1"/>
</dbReference>
<feature type="transmembrane region" description="Helical" evidence="6">
    <location>
        <begin position="173"/>
        <end position="192"/>
    </location>
</feature>
<dbReference type="PANTHER" id="PTHR33885:SF3">
    <property type="entry name" value="PHAGE SHOCK PROTEIN C"/>
    <property type="match status" value="1"/>
</dbReference>
<dbReference type="InterPro" id="IPR054319">
    <property type="entry name" value="PspC-rel_ToastRack"/>
</dbReference>
<evidence type="ECO:0000259" key="9">
    <source>
        <dbReference type="Pfam" id="PF22744"/>
    </source>
</evidence>
<protein>
    <submittedName>
        <fullName evidence="10">Phage shock protein C (PspC) family protein</fullName>
    </submittedName>
</protein>
<evidence type="ECO:0000313" key="11">
    <source>
        <dbReference type="Proteomes" id="UP000243985"/>
    </source>
</evidence>
<keyword evidence="4 6" id="KW-1133">Transmembrane helix</keyword>
<comment type="caution">
    <text evidence="10">The sequence shown here is derived from an EMBL/GenBank/DDBJ whole genome shotgun (WGS) entry which is preliminary data.</text>
</comment>
<dbReference type="Pfam" id="PF22571">
    <property type="entry name" value="LiaI-LiaF-TM_PspC"/>
    <property type="match status" value="1"/>
</dbReference>
<dbReference type="Pfam" id="PF04024">
    <property type="entry name" value="PspC"/>
    <property type="match status" value="2"/>
</dbReference>
<gene>
    <name evidence="10" type="ORF">C8P65_101368</name>
</gene>
<feature type="domain" description="Phage shock protein PspC N-terminal" evidence="7">
    <location>
        <begin position="109"/>
        <end position="190"/>
    </location>
</feature>
<feature type="transmembrane region" description="Helical" evidence="6">
    <location>
        <begin position="136"/>
        <end position="153"/>
    </location>
</feature>
<keyword evidence="5 6" id="KW-0472">Membrane</keyword>
<feature type="transmembrane region" description="Helical" evidence="6">
    <location>
        <begin position="403"/>
        <end position="423"/>
    </location>
</feature>
<evidence type="ECO:0000256" key="6">
    <source>
        <dbReference type="SAM" id="Phobius"/>
    </source>
</evidence>
<keyword evidence="2" id="KW-1003">Cell membrane</keyword>
<proteinExistence type="predicted"/>